<dbReference type="OrthoDB" id="77601at2759"/>
<dbReference type="GO" id="GO:0051604">
    <property type="term" value="P:protein maturation"/>
    <property type="evidence" value="ECO:0007669"/>
    <property type="project" value="TreeGrafter"/>
</dbReference>
<gene>
    <name evidence="4" type="ORF">PVAND_015382</name>
</gene>
<dbReference type="InterPro" id="IPR037464">
    <property type="entry name" value="Taspase1"/>
</dbReference>
<sequence length="343" mass="36939">MGLVAVHTGAGNFVNEENYKVLCKKAAKKGCDLLDSNKSVLDAVEMAIKILENSGHTNAGFGSNLTWNGTVECEAGIMDSISTNFGACTCVSDVKNPISLARKVCDKQSTLFNFGRLPPIVVAGAGASQLAKEMNVEMVQDETEMISKKAQNTFNYYRKKITEYENANLVQVSPLDTVGAIAIDDEGNVASGCSSGGIVLKLSGRVGQAAIYGAGCWSQKVNNQSLATVTTGNGEYLIKTLLAREICTSLMDCDCPTTKLHQVFNDKFLNSPMLPKNQDKYAGCLTVDYRCLENRGDLLWAHTTKMLCLGYKTSNQKFAKFISSSLPDYSQAGHKAIVGGISF</sequence>
<dbReference type="InterPro" id="IPR000246">
    <property type="entry name" value="Peptidase_T2"/>
</dbReference>
<name>A0A9J6BC07_POLVA</name>
<evidence type="ECO:0000256" key="2">
    <source>
        <dbReference type="PIRSR" id="PIRSR600246-1"/>
    </source>
</evidence>
<proteinExistence type="inferred from homology"/>
<evidence type="ECO:0000256" key="3">
    <source>
        <dbReference type="PIRSR" id="PIRSR600246-3"/>
    </source>
</evidence>
<comment type="similarity">
    <text evidence="1">Belongs to the Ntn-hydrolase family.</text>
</comment>
<dbReference type="PANTHER" id="PTHR10188:SF8">
    <property type="entry name" value="THREONINE ASPARTASE 1"/>
    <property type="match status" value="1"/>
</dbReference>
<dbReference type="PANTHER" id="PTHR10188">
    <property type="entry name" value="L-ASPARAGINASE"/>
    <property type="match status" value="1"/>
</dbReference>
<dbReference type="CDD" id="cd04514">
    <property type="entry name" value="Taspase1_like"/>
    <property type="match status" value="1"/>
</dbReference>
<dbReference type="GO" id="GO:0004298">
    <property type="term" value="F:threonine-type endopeptidase activity"/>
    <property type="evidence" value="ECO:0007669"/>
    <property type="project" value="InterPro"/>
</dbReference>
<feature type="site" description="Cleavage; by autolysis" evidence="3">
    <location>
        <begin position="176"/>
        <end position="177"/>
    </location>
</feature>
<protein>
    <recommendedName>
        <fullName evidence="6">Threonine aspartase 1</fullName>
    </recommendedName>
</protein>
<dbReference type="Gene3D" id="3.60.20.30">
    <property type="entry name" value="(Glycosyl)asparaginase"/>
    <property type="match status" value="1"/>
</dbReference>
<evidence type="ECO:0000313" key="5">
    <source>
        <dbReference type="Proteomes" id="UP001107558"/>
    </source>
</evidence>
<reference evidence="4" key="1">
    <citation type="submission" date="2021-03" db="EMBL/GenBank/DDBJ databases">
        <title>Chromosome level genome of the anhydrobiotic midge Polypedilum vanderplanki.</title>
        <authorList>
            <person name="Yoshida Y."/>
            <person name="Kikawada T."/>
            <person name="Gusev O."/>
        </authorList>
    </citation>
    <scope>NUCLEOTIDE SEQUENCE</scope>
    <source>
        <strain evidence="4">NIAS01</strain>
        <tissue evidence="4">Whole body or cell culture</tissue>
    </source>
</reference>
<dbReference type="Proteomes" id="UP001107558">
    <property type="component" value="Chromosome 4"/>
</dbReference>
<dbReference type="EMBL" id="JADBJN010000004">
    <property type="protein sequence ID" value="KAG5667401.1"/>
    <property type="molecule type" value="Genomic_DNA"/>
</dbReference>
<organism evidence="4 5">
    <name type="scientific">Polypedilum vanderplanki</name>
    <name type="common">Sleeping chironomid midge</name>
    <dbReference type="NCBI Taxonomy" id="319348"/>
    <lineage>
        <taxon>Eukaryota</taxon>
        <taxon>Metazoa</taxon>
        <taxon>Ecdysozoa</taxon>
        <taxon>Arthropoda</taxon>
        <taxon>Hexapoda</taxon>
        <taxon>Insecta</taxon>
        <taxon>Pterygota</taxon>
        <taxon>Neoptera</taxon>
        <taxon>Endopterygota</taxon>
        <taxon>Diptera</taxon>
        <taxon>Nematocera</taxon>
        <taxon>Chironomoidea</taxon>
        <taxon>Chironomidae</taxon>
        <taxon>Chironominae</taxon>
        <taxon>Polypedilum</taxon>
        <taxon>Polypedilum</taxon>
    </lineage>
</organism>
<keyword evidence="5" id="KW-1185">Reference proteome</keyword>
<feature type="active site" description="Nucleophile" evidence="2">
    <location>
        <position position="177"/>
    </location>
</feature>
<dbReference type="FunFam" id="3.60.20.30:FF:000006">
    <property type="entry name" value="Threonine aspartase"/>
    <property type="match status" value="1"/>
</dbReference>
<dbReference type="GO" id="GO:0005737">
    <property type="term" value="C:cytoplasm"/>
    <property type="evidence" value="ECO:0007669"/>
    <property type="project" value="TreeGrafter"/>
</dbReference>
<dbReference type="InterPro" id="IPR029055">
    <property type="entry name" value="Ntn_hydrolases_N"/>
</dbReference>
<evidence type="ECO:0000313" key="4">
    <source>
        <dbReference type="EMBL" id="KAG5667401.1"/>
    </source>
</evidence>
<comment type="caution">
    <text evidence="4">The sequence shown here is derived from an EMBL/GenBank/DDBJ whole genome shotgun (WGS) entry which is preliminary data.</text>
</comment>
<dbReference type="SUPFAM" id="SSF56235">
    <property type="entry name" value="N-terminal nucleophile aminohydrolases (Ntn hydrolases)"/>
    <property type="match status" value="1"/>
</dbReference>
<accession>A0A9J6BC07</accession>
<evidence type="ECO:0008006" key="6">
    <source>
        <dbReference type="Google" id="ProtNLM"/>
    </source>
</evidence>
<evidence type="ECO:0000256" key="1">
    <source>
        <dbReference type="ARBA" id="ARBA00010872"/>
    </source>
</evidence>
<dbReference type="Pfam" id="PF01112">
    <property type="entry name" value="Asparaginase_2"/>
    <property type="match status" value="1"/>
</dbReference>
<dbReference type="AlphaFoldDB" id="A0A9J6BC07"/>